<comment type="pathway">
    <text evidence="1">Amino-acid biosynthesis; L-isoleucine biosynthesis; L-isoleucine from 2-oxobutanoate: step 1/4.</text>
</comment>
<evidence type="ECO:0000313" key="8">
    <source>
        <dbReference type="EMBL" id="KAK6914447.1"/>
    </source>
</evidence>
<comment type="caution">
    <text evidence="8">The sequence shown here is derived from an EMBL/GenBank/DDBJ whole genome shotgun (WGS) entry which is preliminary data.</text>
</comment>
<dbReference type="GO" id="GO:1990610">
    <property type="term" value="F:acetolactate synthase regulator activity"/>
    <property type="evidence" value="ECO:0007669"/>
    <property type="project" value="InterPro"/>
</dbReference>
<dbReference type="Pfam" id="PF10369">
    <property type="entry name" value="ALS_ss_C"/>
    <property type="match status" value="3"/>
</dbReference>
<dbReference type="InterPro" id="IPR019455">
    <property type="entry name" value="Acetolactate_synth_ssu_C"/>
</dbReference>
<feature type="domain" description="ACT" evidence="7">
    <location>
        <begin position="90"/>
        <end position="162"/>
    </location>
</feature>
<gene>
    <name evidence="8" type="ORF">RJ641_021768</name>
</gene>
<dbReference type="Proteomes" id="UP001370490">
    <property type="component" value="Unassembled WGS sequence"/>
</dbReference>
<dbReference type="Pfam" id="PF22629">
    <property type="entry name" value="ACT_AHAS_ss"/>
    <property type="match status" value="2"/>
</dbReference>
<dbReference type="FunFam" id="3.30.70.260:FF:000001">
    <property type="entry name" value="Acetolactate synthase, small subunit"/>
    <property type="match status" value="2"/>
</dbReference>
<evidence type="ECO:0000256" key="4">
    <source>
        <dbReference type="ARBA" id="ARBA00022605"/>
    </source>
</evidence>
<reference evidence="8 9" key="1">
    <citation type="submission" date="2023-12" db="EMBL/GenBank/DDBJ databases">
        <title>A high-quality genome assembly for Dillenia turbinata (Dilleniales).</title>
        <authorList>
            <person name="Chanderbali A."/>
        </authorList>
    </citation>
    <scope>NUCLEOTIDE SEQUENCE [LARGE SCALE GENOMIC DNA]</scope>
    <source>
        <strain evidence="8">LSX21</strain>
        <tissue evidence="8">Leaf</tissue>
    </source>
</reference>
<comment type="pathway">
    <text evidence="2">Amino-acid biosynthesis; L-valine biosynthesis; L-valine from pyruvate: step 1/4.</text>
</comment>
<dbReference type="InterPro" id="IPR004789">
    <property type="entry name" value="Acetalactate_synth_ssu"/>
</dbReference>
<proteinExistence type="inferred from homology"/>
<dbReference type="InterPro" id="IPR045865">
    <property type="entry name" value="ACT-like_dom_sf"/>
</dbReference>
<dbReference type="GO" id="GO:0009099">
    <property type="term" value="P:L-valine biosynthetic process"/>
    <property type="evidence" value="ECO:0007669"/>
    <property type="project" value="TreeGrafter"/>
</dbReference>
<evidence type="ECO:0000256" key="2">
    <source>
        <dbReference type="ARBA" id="ARBA00005025"/>
    </source>
</evidence>
<keyword evidence="4" id="KW-0028">Amino-acid biosynthesis</keyword>
<dbReference type="InterPro" id="IPR054480">
    <property type="entry name" value="AHAS_small-like_ACT"/>
</dbReference>
<dbReference type="EMBL" id="JBAMMX010000026">
    <property type="protein sequence ID" value="KAK6914447.1"/>
    <property type="molecule type" value="Genomic_DNA"/>
</dbReference>
<dbReference type="GO" id="GO:0005829">
    <property type="term" value="C:cytosol"/>
    <property type="evidence" value="ECO:0007669"/>
    <property type="project" value="TreeGrafter"/>
</dbReference>
<evidence type="ECO:0000259" key="7">
    <source>
        <dbReference type="PROSITE" id="PS51671"/>
    </source>
</evidence>
<organism evidence="8 9">
    <name type="scientific">Dillenia turbinata</name>
    <dbReference type="NCBI Taxonomy" id="194707"/>
    <lineage>
        <taxon>Eukaryota</taxon>
        <taxon>Viridiplantae</taxon>
        <taxon>Streptophyta</taxon>
        <taxon>Embryophyta</taxon>
        <taxon>Tracheophyta</taxon>
        <taxon>Spermatophyta</taxon>
        <taxon>Magnoliopsida</taxon>
        <taxon>eudicotyledons</taxon>
        <taxon>Gunneridae</taxon>
        <taxon>Pentapetalae</taxon>
        <taxon>Dilleniales</taxon>
        <taxon>Dilleniaceae</taxon>
        <taxon>Dillenia</taxon>
    </lineage>
</organism>
<keyword evidence="5" id="KW-0100">Branched-chain amino acid biosynthesis</keyword>
<keyword evidence="9" id="KW-1185">Reference proteome</keyword>
<feature type="compositionally biased region" description="Low complexity" evidence="6">
    <location>
        <begin position="55"/>
        <end position="66"/>
    </location>
</feature>
<dbReference type="AlphaFoldDB" id="A0AAN8YVL9"/>
<evidence type="ECO:0000256" key="6">
    <source>
        <dbReference type="SAM" id="MobiDB-lite"/>
    </source>
</evidence>
<protein>
    <recommendedName>
        <fullName evidence="7">ACT domain-containing protein</fullName>
    </recommendedName>
</protein>
<dbReference type="SUPFAM" id="SSF55021">
    <property type="entry name" value="ACT-like"/>
    <property type="match status" value="5"/>
</dbReference>
<dbReference type="PANTHER" id="PTHR30239:SF0">
    <property type="entry name" value="ACETOLACTATE SYNTHASE SMALL SUBUNIT 1, CHLOROPLASTIC"/>
    <property type="match status" value="1"/>
</dbReference>
<evidence type="ECO:0000256" key="5">
    <source>
        <dbReference type="ARBA" id="ARBA00023304"/>
    </source>
</evidence>
<dbReference type="GO" id="GO:0005777">
    <property type="term" value="C:peroxisome"/>
    <property type="evidence" value="ECO:0007669"/>
    <property type="project" value="UniProtKB-ARBA"/>
</dbReference>
<dbReference type="InterPro" id="IPR002912">
    <property type="entry name" value="ACT_dom"/>
</dbReference>
<dbReference type="PROSITE" id="PS51671">
    <property type="entry name" value="ACT"/>
    <property type="match status" value="2"/>
</dbReference>
<comment type="similarity">
    <text evidence="3">Belongs to the acetolactate synthase small subunit family.</text>
</comment>
<evidence type="ECO:0000256" key="3">
    <source>
        <dbReference type="ARBA" id="ARBA00006341"/>
    </source>
</evidence>
<dbReference type="Gene3D" id="3.30.70.1150">
    <property type="entry name" value="ACT-like. Chain A, domain 2"/>
    <property type="match status" value="3"/>
</dbReference>
<dbReference type="GO" id="GO:0003984">
    <property type="term" value="F:acetolactate synthase activity"/>
    <property type="evidence" value="ECO:0007669"/>
    <property type="project" value="TreeGrafter"/>
</dbReference>
<dbReference type="Gene3D" id="3.30.70.260">
    <property type="match status" value="2"/>
</dbReference>
<evidence type="ECO:0000313" key="9">
    <source>
        <dbReference type="Proteomes" id="UP001370490"/>
    </source>
</evidence>
<dbReference type="InterPro" id="IPR039557">
    <property type="entry name" value="AHAS_ACT"/>
</dbReference>
<dbReference type="GO" id="GO:0009097">
    <property type="term" value="P:isoleucine biosynthetic process"/>
    <property type="evidence" value="ECO:0007669"/>
    <property type="project" value="TreeGrafter"/>
</dbReference>
<dbReference type="NCBIfam" id="NF008864">
    <property type="entry name" value="PRK11895.1"/>
    <property type="match status" value="1"/>
</dbReference>
<feature type="domain" description="ACT" evidence="7">
    <location>
        <begin position="355"/>
        <end position="433"/>
    </location>
</feature>
<feature type="compositionally biased region" description="Low complexity" evidence="6">
    <location>
        <begin position="74"/>
        <end position="84"/>
    </location>
</feature>
<sequence length="558" mass="61252">MAAQIQSLKPWSEICFNAGFSKSFRVSSPVLASKRTLKSNPKNVDFKKLAVSVSASSNNENPNSNSHLLSVNGNSPPSNSSSSSTMRRHTISVFVGDESGMINRIAGVFARRGYNIESLAVGLNEDKALFTIVVCGTERVLQQVIEQLQKLVNVWKVDDISKEPQVERELMLMKLSADPRYRTEIMWLVDIFRAKIVDSSENSLTIEVIILEPLLSIIPHFLYIAADDPCGAFFFFKFKVTGDPGKILAFERNLSKFGIKEIARTGKIALRREKMGASAPFWRFSAASYPDLEGAMPIEALAMGNRRTISADSNISPGGDVYPVEPSDGFSLNQVLDPHWGVLDDEDISGLRSHTLSLLVNDLPGVLNIVTGVFARRGYNIQSLAVGHAEVKGLSRITTVVPGTDESISKLVQQLYKLVDVHESSSGVEWLSMLTGTPQGITYARNVDERLRGGGIFDVQDITNLPFSERELMLIKIAVNAAARRDVLDIASIFRAKAVDVSDHTITLELTGALDKLIALQRLLEPYGICEVARTGRIALVRGSGVDSKHLRGYSFPL</sequence>
<dbReference type="InterPro" id="IPR027271">
    <property type="entry name" value="Acetolactate_synth/TF_NikR_C"/>
</dbReference>
<name>A0AAN8YVL9_9MAGN</name>
<evidence type="ECO:0000256" key="1">
    <source>
        <dbReference type="ARBA" id="ARBA00004974"/>
    </source>
</evidence>
<feature type="region of interest" description="Disordered" evidence="6">
    <location>
        <begin position="55"/>
        <end position="86"/>
    </location>
</feature>
<dbReference type="PANTHER" id="PTHR30239">
    <property type="entry name" value="ACETOLACTATE SYNTHASE SMALL SUBUNIT"/>
    <property type="match status" value="1"/>
</dbReference>
<dbReference type="CDD" id="cd04878">
    <property type="entry name" value="ACT_AHAS"/>
    <property type="match status" value="2"/>
</dbReference>
<dbReference type="NCBIfam" id="TIGR00119">
    <property type="entry name" value="acolac_sm"/>
    <property type="match status" value="3"/>
</dbReference>
<accession>A0AAN8YVL9</accession>
<dbReference type="FunFam" id="3.30.70.1150:FF:000001">
    <property type="entry name" value="Acetolactate synthase small subunit"/>
    <property type="match status" value="1"/>
</dbReference>